<dbReference type="Gene3D" id="3.30.9.10">
    <property type="entry name" value="D-Amino Acid Oxidase, subunit A, domain 2"/>
    <property type="match status" value="1"/>
</dbReference>
<evidence type="ECO:0000313" key="4">
    <source>
        <dbReference type="Proteomes" id="UP000332515"/>
    </source>
</evidence>
<evidence type="ECO:0000313" key="3">
    <source>
        <dbReference type="EMBL" id="MQT11346.1"/>
    </source>
</evidence>
<evidence type="ECO:0000256" key="1">
    <source>
        <dbReference type="ARBA" id="ARBA00023002"/>
    </source>
</evidence>
<comment type="caution">
    <text evidence="3">The sequence shown here is derived from an EMBL/GenBank/DDBJ whole genome shotgun (WGS) entry which is preliminary data.</text>
</comment>
<dbReference type="RefSeq" id="WP_153477909.1">
    <property type="nucleotide sequence ID" value="NZ_VWNA01000001.1"/>
</dbReference>
<dbReference type="InterPro" id="IPR036188">
    <property type="entry name" value="FAD/NAD-bd_sf"/>
</dbReference>
<keyword evidence="4" id="KW-1185">Reference proteome</keyword>
<dbReference type="Pfam" id="PF01266">
    <property type="entry name" value="DAO"/>
    <property type="match status" value="1"/>
</dbReference>
<dbReference type="AlphaFoldDB" id="A0A6A7XYI2"/>
<dbReference type="Gene3D" id="3.50.50.60">
    <property type="entry name" value="FAD/NAD(P)-binding domain"/>
    <property type="match status" value="1"/>
</dbReference>
<dbReference type="SUPFAM" id="SSF51905">
    <property type="entry name" value="FAD/NAD(P)-binding domain"/>
    <property type="match status" value="1"/>
</dbReference>
<dbReference type="GO" id="GO:0005737">
    <property type="term" value="C:cytoplasm"/>
    <property type="evidence" value="ECO:0007669"/>
    <property type="project" value="TreeGrafter"/>
</dbReference>
<dbReference type="GO" id="GO:0016491">
    <property type="term" value="F:oxidoreductase activity"/>
    <property type="evidence" value="ECO:0007669"/>
    <property type="project" value="UniProtKB-KW"/>
</dbReference>
<dbReference type="Proteomes" id="UP000332515">
    <property type="component" value="Unassembled WGS sequence"/>
</dbReference>
<feature type="domain" description="FAD dependent oxidoreductase" evidence="2">
    <location>
        <begin position="33"/>
        <end position="382"/>
    </location>
</feature>
<dbReference type="PANTHER" id="PTHR13847:SF281">
    <property type="entry name" value="FAD DEPENDENT OXIDOREDUCTASE DOMAIN-CONTAINING PROTEIN"/>
    <property type="match status" value="1"/>
</dbReference>
<keyword evidence="1" id="KW-0560">Oxidoreductase</keyword>
<dbReference type="EMBL" id="VWNA01000001">
    <property type="protein sequence ID" value="MQT11346.1"/>
    <property type="molecule type" value="Genomic_DNA"/>
</dbReference>
<name>A0A6A7XYI2_9HYPH</name>
<evidence type="ECO:0000259" key="2">
    <source>
        <dbReference type="Pfam" id="PF01266"/>
    </source>
</evidence>
<proteinExistence type="predicted"/>
<organism evidence="3 4">
    <name type="scientific">Segnochrobactrum spirostomi</name>
    <dbReference type="NCBI Taxonomy" id="2608987"/>
    <lineage>
        <taxon>Bacteria</taxon>
        <taxon>Pseudomonadati</taxon>
        <taxon>Pseudomonadota</taxon>
        <taxon>Alphaproteobacteria</taxon>
        <taxon>Hyphomicrobiales</taxon>
        <taxon>Segnochrobactraceae</taxon>
        <taxon>Segnochrobactrum</taxon>
    </lineage>
</organism>
<dbReference type="InterPro" id="IPR006076">
    <property type="entry name" value="FAD-dep_OxRdtase"/>
</dbReference>
<gene>
    <name evidence="3" type="ORF">F0357_01390</name>
</gene>
<protein>
    <submittedName>
        <fullName evidence="3">FAD-binding oxidoreductase</fullName>
    </submittedName>
</protein>
<dbReference type="PANTHER" id="PTHR13847">
    <property type="entry name" value="SARCOSINE DEHYDROGENASE-RELATED"/>
    <property type="match status" value="1"/>
</dbReference>
<reference evidence="3 4" key="1">
    <citation type="submission" date="2019-09" db="EMBL/GenBank/DDBJ databases">
        <title>Segnochrobactrum spirostomi gen. nov., sp. nov., isolated from the ciliate Spirostomum cf. yagiui and description of a novel family, Segnochrobactraceae fam. nov. within the order Rhizobiales of the class Alphaproteobacteria.</title>
        <authorList>
            <person name="Akter S."/>
            <person name="Shazib S.U.A."/>
            <person name="Shin M.K."/>
        </authorList>
    </citation>
    <scope>NUCLEOTIDE SEQUENCE [LARGE SCALE GENOMIC DNA]</scope>
    <source>
        <strain evidence="3 4">Sp-1</strain>
    </source>
</reference>
<accession>A0A6A7XYI2</accession>
<sequence length="426" mass="46200">MTTALPAHAPSYYAATAVGLRERPRLDGSATADVCIVGGGFTGLSAALHLAERGRKVVLLEAKRLGWGATGRNGGQLHTGQRRPQDWIEARFGREEAHRLWSLAEDAKALVFDLAARHDIACDLTPGLIHALHRESEIADEKASLEHMRAEYGYDKLDFLSREELRAAIGTDFYAAGSRDRGAAHLHPLSFALGLAAAAERAGAQLYEGSPVKAVRQGRRFSVETTTGTIEADDVLLAGNGYLAGIEPTVEARVLPIKNYVLATAPLKNAAEIIPGNECIADSRFVVRYWRLTADGRMLFGGGETYGNREPADLKGFVRRYMLELYPGLADTPIDYAWGGTLAVTRERMPMVRRVRPGLYAATGYSGQGVAIAPFAGKLVADAIAGETDGLDIFSRIPVPPFPGGTLLRKPLMILAMLWFAMRDRM</sequence>